<dbReference type="SMART" id="SM00950">
    <property type="entry name" value="Piwi"/>
    <property type="match status" value="1"/>
</dbReference>
<dbReference type="WBParaSite" id="L893_g2540.t1">
    <property type="protein sequence ID" value="L893_g2540.t1"/>
    <property type="gene ID" value="L893_g2540"/>
</dbReference>
<evidence type="ECO:0000259" key="2">
    <source>
        <dbReference type="PROSITE" id="PS50822"/>
    </source>
</evidence>
<evidence type="ECO:0000313" key="3">
    <source>
        <dbReference type="Proteomes" id="UP000095287"/>
    </source>
</evidence>
<keyword evidence="3" id="KW-1185">Reference proteome</keyword>
<dbReference type="Gene3D" id="3.40.50.2300">
    <property type="match status" value="1"/>
</dbReference>
<dbReference type="InterPro" id="IPR012337">
    <property type="entry name" value="RNaseH-like_sf"/>
</dbReference>
<dbReference type="InterPro" id="IPR036397">
    <property type="entry name" value="RNaseH_sf"/>
</dbReference>
<dbReference type="AlphaFoldDB" id="A0A1I7ZDP0"/>
<feature type="region of interest" description="Disordered" evidence="1">
    <location>
        <begin position="1"/>
        <end position="34"/>
    </location>
</feature>
<sequence>MSDRRRSRSPLQRSEHRRSAGAQTSNTRVETEPQSSDVVRMNAFRFNMNMAPQMIHCYELVFVLYRKMPIEKAPDNYKPRTNARVHSIDDLGLGYCDDENGDIWCAMDMSIGPMDSVRKQKRKSLTFQLFRYLLGTEEFKKCFPGSNHRYAYDAIRMLYSPEVLNLKDGEFYEKIYIENLPQSIMDLMDFTTTVEGECVMVYIKQCSTTFDLHDFGTETDPLIGVEHFLDTLTWQHAFDEAEKHIVYDSKSFVIDSVKQLKHVNGFRSIVGFEKRVELIPDPDPKLAKIFRPLIPVMRMTPKFELFYDIDRPKIIADYIAIFLDCNNTEDLDRRLEQLRRENRNDELDELLIKASRVLKGAIVRTKHRNDGRQDVFIVDHVDRRNAHQIELECEGDGGDKMTVAEYLYDHYDFVVDSDDTLPCIARKFNGEFAYYPMRALHLLPNQKVVSQYLPEDIKEWFKDACQNLPANAVDNITRALNDLNLTVAPDEYQSTSDIIGYTNPYLESFNITIQSNELVAIGCTRMEAPYVAYKCNKDIVRTVDGIWSYQKLKMFVEPINPIVSKPFRLGIVNTCSSRDISLDEIGCFTRKIGGWLKTQHGMKINLNRESIVSFTDFAQYFGEGKSVSQMLERAVETIELYKLRHVIVICSGGKADKTYDVWKLAEMTNAISRSSEGENRNIFVTTQCLTPKTIKAVVVQSPYGDRILTSIIMKLNLKLGGTNYVLRKNDTPDEPVNKMTSPHINPSRMFIGVDVRNPSKVQNCHGPHRNPTVVGFCYSTSNPNFMLRGAYWYQYADDINMEELGRQLKDALDDFRKNLPKTVFMYWKSNKISQDFTKEKATLSTILSKYYEERKASYKPKFVLISVETKPNIRLFPDRIQLSGHTSNQNVGAGTLIKETFATDNFTLVSHNSQAGLAQPVRFTVHTGMPEELNIEELTNTLCYLQNTSWKTTSVPAPLYSAIDLSNRGLSNYETMVTVLEEEGKNMSDIKSPDKLQDHYTSVLRMMAVKHAGCKYWA</sequence>
<dbReference type="PANTHER" id="PTHR22891">
    <property type="entry name" value="EUKARYOTIC TRANSLATION INITIATION FACTOR 2C"/>
    <property type="match status" value="1"/>
</dbReference>
<dbReference type="GO" id="GO:0003723">
    <property type="term" value="F:RNA binding"/>
    <property type="evidence" value="ECO:0007669"/>
    <property type="project" value="InterPro"/>
</dbReference>
<dbReference type="SUPFAM" id="SSF101690">
    <property type="entry name" value="PAZ domain"/>
    <property type="match status" value="1"/>
</dbReference>
<feature type="domain" description="Piwi" evidence="2">
    <location>
        <begin position="684"/>
        <end position="974"/>
    </location>
</feature>
<dbReference type="InterPro" id="IPR003100">
    <property type="entry name" value="PAZ_dom"/>
</dbReference>
<accession>A0A1I7ZDP0</accession>
<feature type="compositionally biased region" description="Polar residues" evidence="1">
    <location>
        <begin position="21"/>
        <end position="34"/>
    </location>
</feature>
<reference evidence="4" key="1">
    <citation type="submission" date="2016-11" db="UniProtKB">
        <authorList>
            <consortium name="WormBaseParasite"/>
        </authorList>
    </citation>
    <scope>IDENTIFICATION</scope>
</reference>
<dbReference type="Pfam" id="PF02171">
    <property type="entry name" value="Piwi"/>
    <property type="match status" value="1"/>
</dbReference>
<protein>
    <submittedName>
        <fullName evidence="4">Piwi domain-containing protein</fullName>
    </submittedName>
</protein>
<evidence type="ECO:0000313" key="4">
    <source>
        <dbReference type="WBParaSite" id="L893_g2540.t1"/>
    </source>
</evidence>
<dbReference type="SUPFAM" id="SSF53098">
    <property type="entry name" value="Ribonuclease H-like"/>
    <property type="match status" value="1"/>
</dbReference>
<dbReference type="PROSITE" id="PS50822">
    <property type="entry name" value="PIWI"/>
    <property type="match status" value="1"/>
</dbReference>
<proteinExistence type="predicted"/>
<evidence type="ECO:0000256" key="1">
    <source>
        <dbReference type="SAM" id="MobiDB-lite"/>
    </source>
</evidence>
<dbReference type="Gene3D" id="3.30.420.10">
    <property type="entry name" value="Ribonuclease H-like superfamily/Ribonuclease H"/>
    <property type="match status" value="1"/>
</dbReference>
<dbReference type="Proteomes" id="UP000095287">
    <property type="component" value="Unplaced"/>
</dbReference>
<dbReference type="InterPro" id="IPR036085">
    <property type="entry name" value="PAZ_dom_sf"/>
</dbReference>
<name>A0A1I7ZDP0_9BILA</name>
<dbReference type="Pfam" id="PF02170">
    <property type="entry name" value="PAZ"/>
    <property type="match status" value="1"/>
</dbReference>
<dbReference type="InterPro" id="IPR003165">
    <property type="entry name" value="Piwi"/>
</dbReference>
<dbReference type="Gene3D" id="2.170.260.10">
    <property type="entry name" value="paz domain"/>
    <property type="match status" value="1"/>
</dbReference>
<organism evidence="3 4">
    <name type="scientific">Steinernema glaseri</name>
    <dbReference type="NCBI Taxonomy" id="37863"/>
    <lineage>
        <taxon>Eukaryota</taxon>
        <taxon>Metazoa</taxon>
        <taxon>Ecdysozoa</taxon>
        <taxon>Nematoda</taxon>
        <taxon>Chromadorea</taxon>
        <taxon>Rhabditida</taxon>
        <taxon>Tylenchina</taxon>
        <taxon>Panagrolaimomorpha</taxon>
        <taxon>Strongyloidoidea</taxon>
        <taxon>Steinernematidae</taxon>
        <taxon>Steinernema</taxon>
    </lineage>
</organism>